<feature type="non-terminal residue" evidence="1">
    <location>
        <position position="140"/>
    </location>
</feature>
<dbReference type="AlphaFoldDB" id="A0A6G0ZH24"/>
<name>A0A6G0ZH24_APHCR</name>
<accession>A0A6G0ZH24</accession>
<dbReference type="OrthoDB" id="8182702at2759"/>
<comment type="caution">
    <text evidence="1">The sequence shown here is derived from an EMBL/GenBank/DDBJ whole genome shotgun (WGS) entry which is preliminary data.</text>
</comment>
<evidence type="ECO:0000313" key="2">
    <source>
        <dbReference type="Proteomes" id="UP000478052"/>
    </source>
</evidence>
<dbReference type="Proteomes" id="UP000478052">
    <property type="component" value="Unassembled WGS sequence"/>
</dbReference>
<proteinExistence type="predicted"/>
<evidence type="ECO:0000313" key="1">
    <source>
        <dbReference type="EMBL" id="KAF0769802.1"/>
    </source>
</evidence>
<gene>
    <name evidence="1" type="ORF">FWK35_00008220</name>
</gene>
<protein>
    <submittedName>
        <fullName evidence="1">Protein GVQW3-like</fullName>
    </submittedName>
</protein>
<keyword evidence="2" id="KW-1185">Reference proteome</keyword>
<dbReference type="EMBL" id="VUJU01000530">
    <property type="protein sequence ID" value="KAF0769802.1"/>
    <property type="molecule type" value="Genomic_DNA"/>
</dbReference>
<reference evidence="1 2" key="1">
    <citation type="submission" date="2019-08" db="EMBL/GenBank/DDBJ databases">
        <title>Whole genome of Aphis craccivora.</title>
        <authorList>
            <person name="Voronova N.V."/>
            <person name="Shulinski R.S."/>
            <person name="Bandarenka Y.V."/>
            <person name="Zhorov D.G."/>
            <person name="Warner D."/>
        </authorList>
    </citation>
    <scope>NUCLEOTIDE SEQUENCE [LARGE SCALE GENOMIC DNA]</scope>
    <source>
        <strain evidence="1">180601</strain>
        <tissue evidence="1">Whole Body</tissue>
    </source>
</reference>
<sequence>MVAKWSSGAQAPWKITFGPWAENPFEGNFSGSHDATIAKRKPLREKKCRKGPFEANAPHTFTGWPTRRRGFSRRQYICPAHALTHFHIFLHIKSFHGGKNSNYDDAAKEAVNIWLQSQAAFFYDEGIQNLILRYDKCLIK</sequence>
<organism evidence="1 2">
    <name type="scientific">Aphis craccivora</name>
    <name type="common">Cowpea aphid</name>
    <dbReference type="NCBI Taxonomy" id="307492"/>
    <lineage>
        <taxon>Eukaryota</taxon>
        <taxon>Metazoa</taxon>
        <taxon>Ecdysozoa</taxon>
        <taxon>Arthropoda</taxon>
        <taxon>Hexapoda</taxon>
        <taxon>Insecta</taxon>
        <taxon>Pterygota</taxon>
        <taxon>Neoptera</taxon>
        <taxon>Paraneoptera</taxon>
        <taxon>Hemiptera</taxon>
        <taxon>Sternorrhyncha</taxon>
        <taxon>Aphidomorpha</taxon>
        <taxon>Aphidoidea</taxon>
        <taxon>Aphididae</taxon>
        <taxon>Aphidini</taxon>
        <taxon>Aphis</taxon>
        <taxon>Aphis</taxon>
    </lineage>
</organism>